<feature type="domain" description="Thioredoxin" evidence="6">
    <location>
        <begin position="26"/>
        <end position="141"/>
    </location>
</feature>
<protein>
    <recommendedName>
        <fullName evidence="6">Thioredoxin domain-containing protein</fullName>
    </recommendedName>
</protein>
<dbReference type="Pfam" id="PF00085">
    <property type="entry name" value="Thioredoxin"/>
    <property type="match status" value="1"/>
</dbReference>
<evidence type="ECO:0000259" key="6">
    <source>
        <dbReference type="PROSITE" id="PS51352"/>
    </source>
</evidence>
<evidence type="ECO:0000256" key="3">
    <source>
        <dbReference type="ARBA" id="ARBA00022982"/>
    </source>
</evidence>
<dbReference type="EMBL" id="JAFNEN010000196">
    <property type="protein sequence ID" value="KAG8190042.1"/>
    <property type="molecule type" value="Genomic_DNA"/>
</dbReference>
<keyword evidence="2" id="KW-0813">Transport</keyword>
<dbReference type="Proteomes" id="UP000827092">
    <property type="component" value="Unassembled WGS sequence"/>
</dbReference>
<dbReference type="InterPro" id="IPR013766">
    <property type="entry name" value="Thioredoxin_domain"/>
</dbReference>
<keyword evidence="4" id="KW-1015">Disulfide bond</keyword>
<dbReference type="InterPro" id="IPR036249">
    <property type="entry name" value="Thioredoxin-like_sf"/>
</dbReference>
<dbReference type="SUPFAM" id="SSF52833">
    <property type="entry name" value="Thioredoxin-like"/>
    <property type="match status" value="1"/>
</dbReference>
<dbReference type="GO" id="GO:0045454">
    <property type="term" value="P:cell redox homeostasis"/>
    <property type="evidence" value="ECO:0007669"/>
    <property type="project" value="TreeGrafter"/>
</dbReference>
<dbReference type="PANTHER" id="PTHR43601">
    <property type="entry name" value="THIOREDOXIN, MITOCHONDRIAL"/>
    <property type="match status" value="1"/>
</dbReference>
<reference evidence="7 8" key="1">
    <citation type="journal article" date="2022" name="Nat. Ecol. Evol.">
        <title>A masculinizing supergene underlies an exaggerated male reproductive morph in a spider.</title>
        <authorList>
            <person name="Hendrickx F."/>
            <person name="De Corte Z."/>
            <person name="Sonet G."/>
            <person name="Van Belleghem S.M."/>
            <person name="Kostlbacher S."/>
            <person name="Vangestel C."/>
        </authorList>
    </citation>
    <scope>NUCLEOTIDE SEQUENCE [LARGE SCALE GENOMIC DNA]</scope>
    <source>
        <strain evidence="7">W744_W776</strain>
    </source>
</reference>
<evidence type="ECO:0000256" key="2">
    <source>
        <dbReference type="ARBA" id="ARBA00022448"/>
    </source>
</evidence>
<comment type="caution">
    <text evidence="7">The sequence shown here is derived from an EMBL/GenBank/DDBJ whole genome shotgun (WGS) entry which is preliminary data.</text>
</comment>
<organism evidence="7 8">
    <name type="scientific">Oedothorax gibbosus</name>
    <dbReference type="NCBI Taxonomy" id="931172"/>
    <lineage>
        <taxon>Eukaryota</taxon>
        <taxon>Metazoa</taxon>
        <taxon>Ecdysozoa</taxon>
        <taxon>Arthropoda</taxon>
        <taxon>Chelicerata</taxon>
        <taxon>Arachnida</taxon>
        <taxon>Araneae</taxon>
        <taxon>Araneomorphae</taxon>
        <taxon>Entelegynae</taxon>
        <taxon>Araneoidea</taxon>
        <taxon>Linyphiidae</taxon>
        <taxon>Erigoninae</taxon>
        <taxon>Oedothorax</taxon>
    </lineage>
</organism>
<comment type="similarity">
    <text evidence="1">Belongs to the thioredoxin family.</text>
</comment>
<dbReference type="CDD" id="cd02947">
    <property type="entry name" value="TRX_family"/>
    <property type="match status" value="1"/>
</dbReference>
<evidence type="ECO:0000313" key="8">
    <source>
        <dbReference type="Proteomes" id="UP000827092"/>
    </source>
</evidence>
<accession>A0AAV6V135</accession>
<evidence type="ECO:0000313" key="7">
    <source>
        <dbReference type="EMBL" id="KAG8190042.1"/>
    </source>
</evidence>
<proteinExistence type="inferred from homology"/>
<evidence type="ECO:0000256" key="4">
    <source>
        <dbReference type="ARBA" id="ARBA00023157"/>
    </source>
</evidence>
<dbReference type="PANTHER" id="PTHR43601:SF3">
    <property type="entry name" value="THIOREDOXIN, MITOCHONDRIAL"/>
    <property type="match status" value="1"/>
</dbReference>
<dbReference type="AlphaFoldDB" id="A0AAV6V135"/>
<keyword evidence="5" id="KW-0676">Redox-active center</keyword>
<dbReference type="FunFam" id="3.40.30.10:FF:000001">
    <property type="entry name" value="Thioredoxin"/>
    <property type="match status" value="1"/>
</dbReference>
<dbReference type="GO" id="GO:0005739">
    <property type="term" value="C:mitochondrion"/>
    <property type="evidence" value="ECO:0007669"/>
    <property type="project" value="TreeGrafter"/>
</dbReference>
<dbReference type="PROSITE" id="PS51352">
    <property type="entry name" value="THIOREDOXIN_2"/>
    <property type="match status" value="1"/>
</dbReference>
<name>A0AAV6V135_9ARAC</name>
<evidence type="ECO:0000256" key="5">
    <source>
        <dbReference type="ARBA" id="ARBA00023284"/>
    </source>
</evidence>
<sequence length="142" mass="15829">MANISTRISFGVLKAALGSSNLYARSITTSSIPRKIFKIQDEKDFQEMVVKSELPVVIDFQASWCGPCKILEPRLEVVIGKHHDKVHLAKVDIDTNAELAMEYNVTAVPHVLGYRNGAPQKSFVGVKDEDQIESFVNELIEN</sequence>
<evidence type="ECO:0000256" key="1">
    <source>
        <dbReference type="ARBA" id="ARBA00008987"/>
    </source>
</evidence>
<gene>
    <name evidence="7" type="ORF">JTE90_000136</name>
</gene>
<keyword evidence="3" id="KW-0249">Electron transport</keyword>
<dbReference type="Gene3D" id="3.40.30.10">
    <property type="entry name" value="Glutaredoxin"/>
    <property type="match status" value="1"/>
</dbReference>
<keyword evidence="8" id="KW-1185">Reference proteome</keyword>